<gene>
    <name evidence="1" type="ORF">LHGZ1_0377</name>
</gene>
<proteinExistence type="predicted"/>
<protein>
    <submittedName>
        <fullName evidence="1">Uncharacterized protein</fullName>
    </submittedName>
</protein>
<organism evidence="1 2">
    <name type="scientific">Laribacter hongkongensis</name>
    <dbReference type="NCBI Taxonomy" id="168471"/>
    <lineage>
        <taxon>Bacteria</taxon>
        <taxon>Pseudomonadati</taxon>
        <taxon>Pseudomonadota</taxon>
        <taxon>Betaproteobacteria</taxon>
        <taxon>Neisseriales</taxon>
        <taxon>Aquaspirillaceae</taxon>
        <taxon>Laribacter</taxon>
    </lineage>
</organism>
<reference evidence="2" key="1">
    <citation type="submission" date="2017-06" db="EMBL/GenBank/DDBJ databases">
        <title>Whole genome sequence of Laribacter hongkongensis LHGZ1.</title>
        <authorList>
            <person name="Chen D."/>
            <person name="Wu H."/>
            <person name="Chen J."/>
        </authorList>
    </citation>
    <scope>NUCLEOTIDE SEQUENCE [LARGE SCALE GENOMIC DNA]</scope>
    <source>
        <strain evidence="2">LHGZ1</strain>
    </source>
</reference>
<dbReference type="EMBL" id="CP022115">
    <property type="protein sequence ID" value="ASJ23208.1"/>
    <property type="molecule type" value="Genomic_DNA"/>
</dbReference>
<sequence>MVILPVDEYRNTTGPCLRPVNLRPATGAGRDGHVVFLLKWRGFLLQI</sequence>
<name>A0A248LEJ7_9NEIS</name>
<evidence type="ECO:0000313" key="1">
    <source>
        <dbReference type="EMBL" id="ASJ23208.1"/>
    </source>
</evidence>
<dbReference type="Proteomes" id="UP000197424">
    <property type="component" value="Chromosome"/>
</dbReference>
<evidence type="ECO:0000313" key="2">
    <source>
        <dbReference type="Proteomes" id="UP000197424"/>
    </source>
</evidence>
<dbReference type="AlphaFoldDB" id="A0A248LEJ7"/>
<accession>A0A248LEJ7</accession>